<evidence type="ECO:0000256" key="2">
    <source>
        <dbReference type="PROSITE-ProRule" id="PRU00335"/>
    </source>
</evidence>
<feature type="DNA-binding region" description="H-T-H motif" evidence="2">
    <location>
        <begin position="29"/>
        <end position="48"/>
    </location>
</feature>
<accession>A0A2R6Y4H6</accession>
<dbReference type="InterPro" id="IPR013570">
    <property type="entry name" value="Tscrpt_reg_YsiA_C"/>
</dbReference>
<dbReference type="PANTHER" id="PTHR30055">
    <property type="entry name" value="HTH-TYPE TRANSCRIPTIONAL REGULATOR RUTR"/>
    <property type="match status" value="1"/>
</dbReference>
<dbReference type="PROSITE" id="PS50977">
    <property type="entry name" value="HTH_TETR_2"/>
    <property type="match status" value="1"/>
</dbReference>
<dbReference type="Pfam" id="PF00440">
    <property type="entry name" value="TetR_N"/>
    <property type="match status" value="1"/>
</dbReference>
<evidence type="ECO:0000256" key="1">
    <source>
        <dbReference type="ARBA" id="ARBA00023125"/>
    </source>
</evidence>
<keyword evidence="1 2" id="KW-0238">DNA-binding</keyword>
<evidence type="ECO:0000313" key="5">
    <source>
        <dbReference type="Proteomes" id="UP000244338"/>
    </source>
</evidence>
<evidence type="ECO:0000259" key="3">
    <source>
        <dbReference type="PROSITE" id="PS50977"/>
    </source>
</evidence>
<dbReference type="AlphaFoldDB" id="A0A2R6Y4H6"/>
<protein>
    <submittedName>
        <fullName evidence="4">Fatty acid degradation regulator YsiA, TetR family</fullName>
    </submittedName>
</protein>
<name>A0A2R6Y4H6_9BACL</name>
<dbReference type="GO" id="GO:0000976">
    <property type="term" value="F:transcription cis-regulatory region binding"/>
    <property type="evidence" value="ECO:0007669"/>
    <property type="project" value="TreeGrafter"/>
</dbReference>
<gene>
    <name evidence="4" type="ORF">BSOLF_1257</name>
</gene>
<organism evidence="4 5">
    <name type="scientific">Candidatus Carbonibacillus altaicus</name>
    <dbReference type="NCBI Taxonomy" id="2163959"/>
    <lineage>
        <taxon>Bacteria</taxon>
        <taxon>Bacillati</taxon>
        <taxon>Bacillota</taxon>
        <taxon>Bacilli</taxon>
        <taxon>Bacillales</taxon>
        <taxon>Candidatus Carbonibacillus</taxon>
    </lineage>
</organism>
<dbReference type="EMBL" id="PEBX01000005">
    <property type="protein sequence ID" value="PTQ57553.1"/>
    <property type="molecule type" value="Genomic_DNA"/>
</dbReference>
<dbReference type="Pfam" id="PF08359">
    <property type="entry name" value="TetR_C_4"/>
    <property type="match status" value="1"/>
</dbReference>
<evidence type="ECO:0000313" key="4">
    <source>
        <dbReference type="EMBL" id="PTQ57553.1"/>
    </source>
</evidence>
<reference evidence="5" key="1">
    <citation type="journal article" date="2018" name="Sci. Rep.">
        <title>Lignite coal burning seam in the remote Altai Mountains harbors a hydrogen-driven thermophilic microbial community.</title>
        <authorList>
            <person name="Kadnikov V.V."/>
            <person name="Mardanov A.V."/>
            <person name="Ivasenko D.A."/>
            <person name="Antsiferov D.V."/>
            <person name="Beletsky A.V."/>
            <person name="Karnachuk O.V."/>
            <person name="Ravin N.V."/>
        </authorList>
    </citation>
    <scope>NUCLEOTIDE SEQUENCE [LARGE SCALE GENOMIC DNA]</scope>
</reference>
<dbReference type="InterPro" id="IPR050109">
    <property type="entry name" value="HTH-type_TetR-like_transc_reg"/>
</dbReference>
<dbReference type="InterPro" id="IPR001647">
    <property type="entry name" value="HTH_TetR"/>
</dbReference>
<comment type="caution">
    <text evidence="4">The sequence shown here is derived from an EMBL/GenBank/DDBJ whole genome shotgun (WGS) entry which is preliminary data.</text>
</comment>
<proteinExistence type="predicted"/>
<dbReference type="GO" id="GO:0003700">
    <property type="term" value="F:DNA-binding transcription factor activity"/>
    <property type="evidence" value="ECO:0007669"/>
    <property type="project" value="TreeGrafter"/>
</dbReference>
<dbReference type="PANTHER" id="PTHR30055:SF195">
    <property type="entry name" value="FATTY ACID METABOLISM REGULATOR PROTEIN"/>
    <property type="match status" value="1"/>
</dbReference>
<dbReference type="PRINTS" id="PR00455">
    <property type="entry name" value="HTHTETR"/>
</dbReference>
<dbReference type="Gene3D" id="1.10.357.10">
    <property type="entry name" value="Tetracycline Repressor, domain 2"/>
    <property type="match status" value="1"/>
</dbReference>
<dbReference type="InterPro" id="IPR009057">
    <property type="entry name" value="Homeodomain-like_sf"/>
</dbReference>
<dbReference type="InterPro" id="IPR036271">
    <property type="entry name" value="Tet_transcr_reg_TetR-rel_C_sf"/>
</dbReference>
<feature type="domain" description="HTH tetR-type" evidence="3">
    <location>
        <begin position="6"/>
        <end position="66"/>
    </location>
</feature>
<dbReference type="Gene3D" id="1.10.10.60">
    <property type="entry name" value="Homeodomain-like"/>
    <property type="match status" value="1"/>
</dbReference>
<dbReference type="SUPFAM" id="SSF48498">
    <property type="entry name" value="Tetracyclin repressor-like, C-terminal domain"/>
    <property type="match status" value="1"/>
</dbReference>
<sequence>MSRKGSEKYESILRAAIRVFADVGYHSAQVSRIAKEAGVADGTIYLYFNNKVDILISVFRESMGVYVEALKLHLAEERGAKAKLRRLVDEHFKSLADDIELAIVTQIELRQADRTIREGIQPFLKAYLDVIDDLIEEGKTEGVFRRDIETHIARKMIFGTLDETVTSWVMGHKRRPLLNLADPIFDALFNGMRTCKDNNV</sequence>
<dbReference type="Proteomes" id="UP000244338">
    <property type="component" value="Unassembled WGS sequence"/>
</dbReference>
<dbReference type="SUPFAM" id="SSF46689">
    <property type="entry name" value="Homeodomain-like"/>
    <property type="match status" value="1"/>
</dbReference>